<keyword evidence="2" id="KW-1133">Transmembrane helix</keyword>
<comment type="caution">
    <text evidence="3">The sequence shown here is derived from an EMBL/GenBank/DDBJ whole genome shotgun (WGS) entry which is preliminary data.</text>
</comment>
<reference evidence="3 4" key="1">
    <citation type="submission" date="2019-01" db="EMBL/GenBank/DDBJ databases">
        <title>Sinorhodobacter populi sp. nov. isolated from the symptomatic bark tissue of Populus euramericana canker.</title>
        <authorList>
            <person name="Xu G."/>
        </authorList>
    </citation>
    <scope>NUCLEOTIDE SEQUENCE [LARGE SCALE GENOMIC DNA]</scope>
    <source>
        <strain evidence="3 4">SK2B-1</strain>
    </source>
</reference>
<name>A0A443JR05_9RHOB</name>
<dbReference type="AlphaFoldDB" id="A0A443JR05"/>
<accession>A0A443JR05</accession>
<proteinExistence type="predicted"/>
<gene>
    <name evidence="3" type="ORF">D2T30_04775</name>
</gene>
<evidence type="ECO:0000313" key="4">
    <source>
        <dbReference type="Proteomes" id="UP000284476"/>
    </source>
</evidence>
<feature type="transmembrane region" description="Helical" evidence="2">
    <location>
        <begin position="42"/>
        <end position="75"/>
    </location>
</feature>
<sequence>MQQQSKGIPSLPGITRPTNLRSVEPASTDFEMRQRKLLSRGLAAGAIIFLIAGVAANVAFLVIGFFLTFGALVACMKPGRTMIFLHETPEADIPGTIAYELKWGKPSNPFPPHSS</sequence>
<keyword evidence="2" id="KW-0472">Membrane</keyword>
<evidence type="ECO:0000313" key="3">
    <source>
        <dbReference type="EMBL" id="RWR22945.1"/>
    </source>
</evidence>
<feature type="region of interest" description="Disordered" evidence="1">
    <location>
        <begin position="1"/>
        <end position="26"/>
    </location>
</feature>
<keyword evidence="2" id="KW-0812">Transmembrane</keyword>
<reference evidence="3 4" key="2">
    <citation type="submission" date="2019-01" db="EMBL/GenBank/DDBJ databases">
        <authorList>
            <person name="Li Y."/>
        </authorList>
    </citation>
    <scope>NUCLEOTIDE SEQUENCE [LARGE SCALE GENOMIC DNA]</scope>
    <source>
        <strain evidence="3 4">SK2B-1</strain>
    </source>
</reference>
<evidence type="ECO:0000256" key="2">
    <source>
        <dbReference type="SAM" id="Phobius"/>
    </source>
</evidence>
<dbReference type="EMBL" id="SAUZ01000004">
    <property type="protein sequence ID" value="RWR22945.1"/>
    <property type="molecule type" value="Genomic_DNA"/>
</dbReference>
<dbReference type="Proteomes" id="UP000284476">
    <property type="component" value="Unassembled WGS sequence"/>
</dbReference>
<organism evidence="3 4">
    <name type="scientific">Paenirhodobacter populi</name>
    <dbReference type="NCBI Taxonomy" id="2306993"/>
    <lineage>
        <taxon>Bacteria</taxon>
        <taxon>Pseudomonadati</taxon>
        <taxon>Pseudomonadota</taxon>
        <taxon>Alphaproteobacteria</taxon>
        <taxon>Rhodobacterales</taxon>
        <taxon>Rhodobacter group</taxon>
        <taxon>Paenirhodobacter</taxon>
    </lineage>
</organism>
<dbReference type="RefSeq" id="WP_128207929.1">
    <property type="nucleotide sequence ID" value="NZ_JBHRSO010000013.1"/>
</dbReference>
<protein>
    <submittedName>
        <fullName evidence="3">Uncharacterized protein</fullName>
    </submittedName>
</protein>
<evidence type="ECO:0000256" key="1">
    <source>
        <dbReference type="SAM" id="MobiDB-lite"/>
    </source>
</evidence>